<evidence type="ECO:0000313" key="4">
    <source>
        <dbReference type="Proteomes" id="UP001642540"/>
    </source>
</evidence>
<proteinExistence type="predicted"/>
<gene>
    <name evidence="3" type="ORF">ODALV1_LOCUS14212</name>
</gene>
<feature type="compositionally biased region" description="Basic and acidic residues" evidence="1">
    <location>
        <begin position="32"/>
        <end position="49"/>
    </location>
</feature>
<name>A0ABP1QQS5_9HEXA</name>
<feature type="transmembrane region" description="Helical" evidence="2">
    <location>
        <begin position="95"/>
        <end position="116"/>
    </location>
</feature>
<keyword evidence="4" id="KW-1185">Reference proteome</keyword>
<evidence type="ECO:0000313" key="3">
    <source>
        <dbReference type="EMBL" id="CAL8110390.1"/>
    </source>
</evidence>
<comment type="caution">
    <text evidence="3">The sequence shown here is derived from an EMBL/GenBank/DDBJ whole genome shotgun (WGS) entry which is preliminary data.</text>
</comment>
<protein>
    <submittedName>
        <fullName evidence="3">Uncharacterized protein</fullName>
    </submittedName>
</protein>
<evidence type="ECO:0000256" key="2">
    <source>
        <dbReference type="SAM" id="Phobius"/>
    </source>
</evidence>
<keyword evidence="2" id="KW-0472">Membrane</keyword>
<dbReference type="EMBL" id="CAXLJM020000045">
    <property type="protein sequence ID" value="CAL8110390.1"/>
    <property type="molecule type" value="Genomic_DNA"/>
</dbReference>
<dbReference type="Proteomes" id="UP001642540">
    <property type="component" value="Unassembled WGS sequence"/>
</dbReference>
<reference evidence="3 4" key="1">
    <citation type="submission" date="2024-08" db="EMBL/GenBank/DDBJ databases">
        <authorList>
            <person name="Cucini C."/>
            <person name="Frati F."/>
        </authorList>
    </citation>
    <scope>NUCLEOTIDE SEQUENCE [LARGE SCALE GENOMIC DNA]</scope>
</reference>
<accession>A0ABP1QQS5</accession>
<organism evidence="3 4">
    <name type="scientific">Orchesella dallaii</name>
    <dbReference type="NCBI Taxonomy" id="48710"/>
    <lineage>
        <taxon>Eukaryota</taxon>
        <taxon>Metazoa</taxon>
        <taxon>Ecdysozoa</taxon>
        <taxon>Arthropoda</taxon>
        <taxon>Hexapoda</taxon>
        <taxon>Collembola</taxon>
        <taxon>Entomobryomorpha</taxon>
        <taxon>Entomobryoidea</taxon>
        <taxon>Orchesellidae</taxon>
        <taxon>Orchesellinae</taxon>
        <taxon>Orchesella</taxon>
    </lineage>
</organism>
<keyword evidence="2" id="KW-1133">Transmembrane helix</keyword>
<feature type="region of interest" description="Disordered" evidence="1">
    <location>
        <begin position="1"/>
        <end position="71"/>
    </location>
</feature>
<evidence type="ECO:0000256" key="1">
    <source>
        <dbReference type="SAM" id="MobiDB-lite"/>
    </source>
</evidence>
<keyword evidence="2" id="KW-0812">Transmembrane</keyword>
<sequence length="190" mass="22392">MDEPSDSESLTPQPSKQRKLDLQHQRRAQMSQEEKESQNEARRQRRTQESPEVTAESNQRRRQRREEESPEAPHLKFALSTIYIQMDKFFSLIKILAICHTIVGGSTVGVFFIMVWNENEVIFEKCDELKTVQQWDLEEFFEDRSAVDKTFVINYASMPKQQEIKHVCKKSGRFQKITIAKECHVQIVQM</sequence>